<dbReference type="AlphaFoldDB" id="A0A2G9HV52"/>
<proteinExistence type="predicted"/>
<dbReference type="EMBL" id="NKXS01000988">
    <property type="protein sequence ID" value="PIN21200.1"/>
    <property type="molecule type" value="Genomic_DNA"/>
</dbReference>
<comment type="caution">
    <text evidence="1">The sequence shown here is derived from an EMBL/GenBank/DDBJ whole genome shotgun (WGS) entry which is preliminary data.</text>
</comment>
<evidence type="ECO:0000313" key="1">
    <source>
        <dbReference type="EMBL" id="PIN21200.1"/>
    </source>
</evidence>
<gene>
    <name evidence="1" type="ORF">CDL12_06096</name>
</gene>
<reference evidence="2" key="1">
    <citation type="journal article" date="2018" name="Gigascience">
        <title>Genome assembly of the Pink Ipe (Handroanthus impetiginosus, Bignoniaceae), a highly valued, ecologically keystone Neotropical timber forest tree.</title>
        <authorList>
            <person name="Silva-Junior O.B."/>
            <person name="Grattapaglia D."/>
            <person name="Novaes E."/>
            <person name="Collevatti R.G."/>
        </authorList>
    </citation>
    <scope>NUCLEOTIDE SEQUENCE [LARGE SCALE GENOMIC DNA]</scope>
    <source>
        <strain evidence="2">cv. UFG-1</strain>
    </source>
</reference>
<protein>
    <submittedName>
        <fullName evidence="1">Uncharacterized protein</fullName>
    </submittedName>
</protein>
<name>A0A2G9HV52_9LAMI</name>
<organism evidence="1 2">
    <name type="scientific">Handroanthus impetiginosus</name>
    <dbReference type="NCBI Taxonomy" id="429701"/>
    <lineage>
        <taxon>Eukaryota</taxon>
        <taxon>Viridiplantae</taxon>
        <taxon>Streptophyta</taxon>
        <taxon>Embryophyta</taxon>
        <taxon>Tracheophyta</taxon>
        <taxon>Spermatophyta</taxon>
        <taxon>Magnoliopsida</taxon>
        <taxon>eudicotyledons</taxon>
        <taxon>Gunneridae</taxon>
        <taxon>Pentapetalae</taxon>
        <taxon>asterids</taxon>
        <taxon>lamiids</taxon>
        <taxon>Lamiales</taxon>
        <taxon>Bignoniaceae</taxon>
        <taxon>Crescentiina</taxon>
        <taxon>Tabebuia alliance</taxon>
        <taxon>Handroanthus</taxon>
    </lineage>
</organism>
<dbReference type="Proteomes" id="UP000231279">
    <property type="component" value="Unassembled WGS sequence"/>
</dbReference>
<evidence type="ECO:0000313" key="2">
    <source>
        <dbReference type="Proteomes" id="UP000231279"/>
    </source>
</evidence>
<accession>A0A2G9HV52</accession>
<sequence>MKKNLKISFAINSSKITDIQSKVLFSMFRRPNKRNTLQTKKLYGFKCLSLGPRNLCI</sequence>
<keyword evidence="2" id="KW-1185">Reference proteome</keyword>